<evidence type="ECO:0000313" key="3">
    <source>
        <dbReference type="Proteomes" id="UP000095605"/>
    </source>
</evidence>
<keyword evidence="1" id="KW-0472">Membrane</keyword>
<protein>
    <recommendedName>
        <fullName evidence="4">MICOS complex subunit MIC12</fullName>
    </recommendedName>
</protein>
<dbReference type="AlphaFoldDB" id="A0A1E5RTC7"/>
<evidence type="ECO:0000256" key="1">
    <source>
        <dbReference type="SAM" id="Phobius"/>
    </source>
</evidence>
<dbReference type="OrthoDB" id="10323241at2759"/>
<comment type="caution">
    <text evidence="2">The sequence shown here is derived from an EMBL/GenBank/DDBJ whole genome shotgun (WGS) entry which is preliminary data.</text>
</comment>
<dbReference type="Proteomes" id="UP000095605">
    <property type="component" value="Unassembled WGS sequence"/>
</dbReference>
<dbReference type="EMBL" id="LPNL01000003">
    <property type="protein sequence ID" value="OEJ90048.1"/>
    <property type="molecule type" value="Genomic_DNA"/>
</dbReference>
<keyword evidence="3" id="KW-1185">Reference proteome</keyword>
<feature type="transmembrane region" description="Helical" evidence="1">
    <location>
        <begin position="12"/>
        <end position="29"/>
    </location>
</feature>
<keyword evidence="1" id="KW-0812">Transmembrane</keyword>
<organism evidence="2 3">
    <name type="scientific">Hanseniaspora opuntiae</name>
    <dbReference type="NCBI Taxonomy" id="211096"/>
    <lineage>
        <taxon>Eukaryota</taxon>
        <taxon>Fungi</taxon>
        <taxon>Dikarya</taxon>
        <taxon>Ascomycota</taxon>
        <taxon>Saccharomycotina</taxon>
        <taxon>Saccharomycetes</taxon>
        <taxon>Saccharomycodales</taxon>
        <taxon>Saccharomycodaceae</taxon>
        <taxon>Hanseniaspora</taxon>
    </lineage>
</organism>
<sequence length="104" mass="11943">MALTAKTHKLRTVPVFGATLLLTLTGIYFNKGYYEQSMFYKTSLNTEKIITQKIDESHIKQQDIIAQSYNTKTNLVNEGFKATFIDTWNSNVENLTKTLINWTS</sequence>
<proteinExistence type="predicted"/>
<name>A0A1E5RTC7_9ASCO</name>
<evidence type="ECO:0000313" key="2">
    <source>
        <dbReference type="EMBL" id="OEJ90048.1"/>
    </source>
</evidence>
<reference evidence="3" key="1">
    <citation type="journal article" date="2016" name="Genome Announc.">
        <title>Genome sequences of three species of Hanseniaspora isolated from spontaneous wine fermentations.</title>
        <authorList>
            <person name="Sternes P.R."/>
            <person name="Lee D."/>
            <person name="Kutyna D.R."/>
            <person name="Borneman A.R."/>
        </authorList>
    </citation>
    <scope>NUCLEOTIDE SEQUENCE [LARGE SCALE GENOMIC DNA]</scope>
    <source>
        <strain evidence="3">AWRI3578</strain>
    </source>
</reference>
<accession>A0A1E5RTC7</accession>
<keyword evidence="1" id="KW-1133">Transmembrane helix</keyword>
<evidence type="ECO:0008006" key="4">
    <source>
        <dbReference type="Google" id="ProtNLM"/>
    </source>
</evidence>
<gene>
    <name evidence="2" type="ORF">AWRI3578_g1032</name>
</gene>